<protein>
    <submittedName>
        <fullName evidence="1">Uncharacterized protein</fullName>
    </submittedName>
</protein>
<reference evidence="1" key="1">
    <citation type="submission" date="2020-06" db="EMBL/GenBank/DDBJ databases">
        <authorList>
            <consortium name="Plant Systems Biology data submission"/>
        </authorList>
    </citation>
    <scope>NUCLEOTIDE SEQUENCE</scope>
    <source>
        <strain evidence="1">D6</strain>
    </source>
</reference>
<organism evidence="1 2">
    <name type="scientific">Seminavis robusta</name>
    <dbReference type="NCBI Taxonomy" id="568900"/>
    <lineage>
        <taxon>Eukaryota</taxon>
        <taxon>Sar</taxon>
        <taxon>Stramenopiles</taxon>
        <taxon>Ochrophyta</taxon>
        <taxon>Bacillariophyta</taxon>
        <taxon>Bacillariophyceae</taxon>
        <taxon>Bacillariophycidae</taxon>
        <taxon>Naviculales</taxon>
        <taxon>Naviculaceae</taxon>
        <taxon>Seminavis</taxon>
    </lineage>
</organism>
<accession>A0A9N8F1X4</accession>
<dbReference type="Proteomes" id="UP001153069">
    <property type="component" value="Unassembled WGS sequence"/>
</dbReference>
<dbReference type="EMBL" id="CAICTM010002883">
    <property type="protein sequence ID" value="CAB9530445.1"/>
    <property type="molecule type" value="Genomic_DNA"/>
</dbReference>
<gene>
    <name evidence="1" type="ORF">SEMRO_2885_G339350.1</name>
</gene>
<dbReference type="SUPFAM" id="SSF52047">
    <property type="entry name" value="RNI-like"/>
    <property type="match status" value="1"/>
</dbReference>
<dbReference type="AlphaFoldDB" id="A0A9N8F1X4"/>
<proteinExistence type="predicted"/>
<comment type="caution">
    <text evidence="1">The sequence shown here is derived from an EMBL/GenBank/DDBJ whole genome shotgun (WGS) entry which is preliminary data.</text>
</comment>
<keyword evidence="2" id="KW-1185">Reference proteome</keyword>
<name>A0A9N8F1X4_9STRA</name>
<evidence type="ECO:0000313" key="2">
    <source>
        <dbReference type="Proteomes" id="UP001153069"/>
    </source>
</evidence>
<evidence type="ECO:0000313" key="1">
    <source>
        <dbReference type="EMBL" id="CAB9530445.1"/>
    </source>
</evidence>
<sequence length="385" mass="43387">MLDYRYDPELLDELPSMLLESMLKENVDTLWVQNVVDSFPMGTFWNLTSDAEAISPLHVCLDKRYCSSLADRMINGLPNTTTTATTTINFTLPREMDTLRISSIHASSLAKLLTKVNRVTSNRRLWSRKELMELISAFFQEKCSVTRLDLVIPAMVSNLPELSDDPRALQRLKSCPITEVNLNFISDFSDITSLSFDFLTVVSRMDNLKKLTLRTLSVHLDGGCKGTQEWWFSIIDAAGSSRTLTEFLLAGVNEQSGACLERLLPLLANNTTVEEVIISDNNCEGGTEDTREMQHKVNYYTTLNQYGRGLARDPEGSVLKFAEKLFALHDAQQSIGSWTTSLLYDLLRDAPDKWSDHIARPVGSRSRKRRAHGDLRNGLVYYGTA</sequence>